<sequence length="90" mass="10289">MKGSEEDICEGHVPFFFFICAFFFCHHSVYVLCVALDSQQSLLSSILNIATGFPEKIFFILLFAFLLPLFTFTALVINCVAPLGMWQKQW</sequence>
<keyword evidence="1" id="KW-1133">Transmembrane helix</keyword>
<feature type="transmembrane region" description="Helical" evidence="1">
    <location>
        <begin position="57"/>
        <end position="83"/>
    </location>
</feature>
<organism evidence="2 3">
    <name type="scientific">Meloidogyne incognita</name>
    <name type="common">Southern root-knot nematode worm</name>
    <name type="synonym">Oxyuris incognita</name>
    <dbReference type="NCBI Taxonomy" id="6306"/>
    <lineage>
        <taxon>Eukaryota</taxon>
        <taxon>Metazoa</taxon>
        <taxon>Ecdysozoa</taxon>
        <taxon>Nematoda</taxon>
        <taxon>Chromadorea</taxon>
        <taxon>Rhabditida</taxon>
        <taxon>Tylenchina</taxon>
        <taxon>Tylenchomorpha</taxon>
        <taxon>Tylenchoidea</taxon>
        <taxon>Meloidogynidae</taxon>
        <taxon>Meloidogyninae</taxon>
        <taxon>Meloidogyne</taxon>
        <taxon>Meloidogyne incognita group</taxon>
    </lineage>
</organism>
<evidence type="ECO:0000313" key="3">
    <source>
        <dbReference type="WBParaSite" id="Minc3s01483g24178"/>
    </source>
</evidence>
<evidence type="ECO:0000313" key="2">
    <source>
        <dbReference type="Proteomes" id="UP000887563"/>
    </source>
</evidence>
<keyword evidence="1" id="KW-0472">Membrane</keyword>
<protein>
    <submittedName>
        <fullName evidence="3">Uncharacterized protein</fullName>
    </submittedName>
</protein>
<dbReference type="WBParaSite" id="Minc3s01483g24178">
    <property type="protein sequence ID" value="Minc3s01483g24178"/>
    <property type="gene ID" value="Minc3s01483g24178"/>
</dbReference>
<dbReference type="Proteomes" id="UP000887563">
    <property type="component" value="Unplaced"/>
</dbReference>
<name>A0A914MCP4_MELIC</name>
<feature type="transmembrane region" description="Helical" evidence="1">
    <location>
        <begin position="15"/>
        <end position="36"/>
    </location>
</feature>
<reference evidence="3" key="1">
    <citation type="submission" date="2022-11" db="UniProtKB">
        <authorList>
            <consortium name="WormBaseParasite"/>
        </authorList>
    </citation>
    <scope>IDENTIFICATION</scope>
</reference>
<proteinExistence type="predicted"/>
<evidence type="ECO:0000256" key="1">
    <source>
        <dbReference type="SAM" id="Phobius"/>
    </source>
</evidence>
<accession>A0A914MCP4</accession>
<keyword evidence="2" id="KW-1185">Reference proteome</keyword>
<keyword evidence="1" id="KW-0812">Transmembrane</keyword>
<dbReference type="AlphaFoldDB" id="A0A914MCP4"/>